<name>A0A8S1DXW6_9INSE</name>
<organism evidence="2 3">
    <name type="scientific">Cloeon dipterum</name>
    <dbReference type="NCBI Taxonomy" id="197152"/>
    <lineage>
        <taxon>Eukaryota</taxon>
        <taxon>Metazoa</taxon>
        <taxon>Ecdysozoa</taxon>
        <taxon>Arthropoda</taxon>
        <taxon>Hexapoda</taxon>
        <taxon>Insecta</taxon>
        <taxon>Pterygota</taxon>
        <taxon>Palaeoptera</taxon>
        <taxon>Ephemeroptera</taxon>
        <taxon>Pisciforma</taxon>
        <taxon>Baetidae</taxon>
        <taxon>Cloeon</taxon>
    </lineage>
</organism>
<reference evidence="2 3" key="1">
    <citation type="submission" date="2020-04" db="EMBL/GenBank/DDBJ databases">
        <authorList>
            <person name="Alioto T."/>
            <person name="Alioto T."/>
            <person name="Gomez Garrido J."/>
        </authorList>
    </citation>
    <scope>NUCLEOTIDE SEQUENCE [LARGE SCALE GENOMIC DNA]</scope>
</reference>
<protein>
    <submittedName>
        <fullName evidence="2">Uncharacterized protein</fullName>
    </submittedName>
</protein>
<accession>A0A8S1DXW6</accession>
<dbReference type="Proteomes" id="UP000494165">
    <property type="component" value="Unassembled WGS sequence"/>
</dbReference>
<proteinExistence type="predicted"/>
<keyword evidence="3" id="KW-1185">Reference proteome</keyword>
<sequence length="215" mass="24928">MNMREKSRYCDMCRNPIHASLIRCEECSLHLLRDVYGQHPSAGLDPRINRSVSNHKNQTPQGGILMQPQFQNQPMQPFRLQGLLERPHDQYAPCYGMNPQNLDRPYFRPRFPLIGQSQPYFFPQVSASWPQNRGGLPLQSSGNLNYYAPPNLLTHNFSDNISLVQQRQPCEPRFSIPSVPNPTRLPVQDQEITSSGARCRRRGKQIREKRWGFQQ</sequence>
<comment type="caution">
    <text evidence="2">The sequence shown here is derived from an EMBL/GenBank/DDBJ whole genome shotgun (WGS) entry which is preliminary data.</text>
</comment>
<evidence type="ECO:0000313" key="2">
    <source>
        <dbReference type="EMBL" id="CAB3385433.1"/>
    </source>
</evidence>
<evidence type="ECO:0000256" key="1">
    <source>
        <dbReference type="SAM" id="MobiDB-lite"/>
    </source>
</evidence>
<feature type="region of interest" description="Disordered" evidence="1">
    <location>
        <begin position="43"/>
        <end position="66"/>
    </location>
</feature>
<feature type="compositionally biased region" description="Polar residues" evidence="1">
    <location>
        <begin position="50"/>
        <end position="61"/>
    </location>
</feature>
<gene>
    <name evidence="2" type="ORF">CLODIP_2_CD01288</name>
</gene>
<dbReference type="AlphaFoldDB" id="A0A8S1DXW6"/>
<evidence type="ECO:0000313" key="3">
    <source>
        <dbReference type="Proteomes" id="UP000494165"/>
    </source>
</evidence>
<dbReference type="EMBL" id="CADEPI010000414">
    <property type="protein sequence ID" value="CAB3385433.1"/>
    <property type="molecule type" value="Genomic_DNA"/>
</dbReference>